<organism evidence="1 2">
    <name type="scientific">Bodo saltans</name>
    <name type="common">Flagellated protozoan</name>
    <dbReference type="NCBI Taxonomy" id="75058"/>
    <lineage>
        <taxon>Eukaryota</taxon>
        <taxon>Discoba</taxon>
        <taxon>Euglenozoa</taxon>
        <taxon>Kinetoplastea</taxon>
        <taxon>Metakinetoplastina</taxon>
        <taxon>Eubodonida</taxon>
        <taxon>Bodonidae</taxon>
        <taxon>Bodo</taxon>
    </lineage>
</organism>
<dbReference type="OMA" id="AGLYACY"/>
<keyword evidence="2" id="KW-1185">Reference proteome</keyword>
<protein>
    <submittedName>
        <fullName evidence="1">Uncharacterized protein</fullName>
    </submittedName>
</protein>
<dbReference type="AlphaFoldDB" id="A0A0S4J4X2"/>
<evidence type="ECO:0000313" key="2">
    <source>
        <dbReference type="Proteomes" id="UP000051952"/>
    </source>
</evidence>
<proteinExistence type="predicted"/>
<evidence type="ECO:0000313" key="1">
    <source>
        <dbReference type="EMBL" id="CUG84136.1"/>
    </source>
</evidence>
<dbReference type="EMBL" id="CYKH01001111">
    <property type="protein sequence ID" value="CUG84136.1"/>
    <property type="molecule type" value="Genomic_DNA"/>
</dbReference>
<accession>A0A0S4J4X2</accession>
<reference evidence="2" key="1">
    <citation type="submission" date="2015-09" db="EMBL/GenBank/DDBJ databases">
        <authorList>
            <consortium name="Pathogen Informatics"/>
        </authorList>
    </citation>
    <scope>NUCLEOTIDE SEQUENCE [LARGE SCALE GENOMIC DNA]</scope>
    <source>
        <strain evidence="2">Lake Konstanz</strain>
    </source>
</reference>
<gene>
    <name evidence="1" type="ORF">BSAL_88380</name>
</gene>
<dbReference type="OrthoDB" id="272090at2759"/>
<name>A0A0S4J4X2_BODSA</name>
<dbReference type="Proteomes" id="UP000051952">
    <property type="component" value="Unassembled WGS sequence"/>
</dbReference>
<sequence length="706" mass="78260">MAQSISITPALLSSVRAGSDAFLQLQRMRIAAHETPILHFSRRAASEQSYSRLDAPLGDERDVDTEIIWDLVNRVLGMLEAGVDATDAALSYATWYRTYFTSIDELHKIRDQIVTAVPSAAPEALDDLWASVLVVILRSFLAGHLDMAAGLTTAALGGLRHRGIRFSPEDEACFSDIIRLMTVEARTASQFLNWRDEASRLINDARYTFSPEKSTDDPQAPQSQLRALALDLLVMMSGDIPLVLDSCNNTGVDALGFACALCSLIHPFTTLDEVHKLFKTAVVQAEDEGHWMNPAVEAILGCQTTTDFISAMEVLHNTADQLFGPRSERSGADESEAEEVRRDTELKRFCLSFMTAHVADICLPSIIPTPPHTDLLFIRNHLVDAYVSQFIGHSSLWATGLTYTAFSPLQDPRRMQGYITEQVSMWCTKDVTVSKQYHQFYRNHLEPGSPLQRELRQTLRAICDGASKTLEQWIHSFDEAVQYANFFLNEAVIHPLWNSGRHAEALWEAVLAQQTGLVQRHIGECLAREDVLVARAPQLVITHVGEAVQNGLIPLDRCPNGNLSTMLRLTSALVDVLEQPVAAESEPLLTSSSAMATQLPTAYATFVGPRQRLASTEYILQHGLDALHTVTLIRVIRGSLQTLEREFHGDANQDTVNHLLLVNASVNKLCCRAKATTARKHHEGQSWTPQLSALRVQVTMRIAAGR</sequence>
<dbReference type="VEuPathDB" id="TriTrypDB:BSAL_88380"/>